<dbReference type="AlphaFoldDB" id="A0A8S3FYQ1"/>
<accession>A0A8S3FYQ1</accession>
<proteinExistence type="predicted"/>
<evidence type="ECO:0000313" key="2">
    <source>
        <dbReference type="Proteomes" id="UP000681967"/>
    </source>
</evidence>
<gene>
    <name evidence="1" type="ORF">BYL167_LOCUS70153</name>
</gene>
<feature type="non-terminal residue" evidence="1">
    <location>
        <position position="52"/>
    </location>
</feature>
<evidence type="ECO:0000313" key="1">
    <source>
        <dbReference type="EMBL" id="CAF5140898.1"/>
    </source>
</evidence>
<dbReference type="EMBL" id="CAJOBH010252088">
    <property type="protein sequence ID" value="CAF5140898.1"/>
    <property type="molecule type" value="Genomic_DNA"/>
</dbReference>
<name>A0A8S3FYQ1_9BILA</name>
<protein>
    <submittedName>
        <fullName evidence="1">Uncharacterized protein</fullName>
    </submittedName>
</protein>
<dbReference type="Proteomes" id="UP000681967">
    <property type="component" value="Unassembled WGS sequence"/>
</dbReference>
<comment type="caution">
    <text evidence="1">The sequence shown here is derived from an EMBL/GenBank/DDBJ whole genome shotgun (WGS) entry which is preliminary data.</text>
</comment>
<organism evidence="1 2">
    <name type="scientific">Rotaria magnacalcarata</name>
    <dbReference type="NCBI Taxonomy" id="392030"/>
    <lineage>
        <taxon>Eukaryota</taxon>
        <taxon>Metazoa</taxon>
        <taxon>Spiralia</taxon>
        <taxon>Gnathifera</taxon>
        <taxon>Rotifera</taxon>
        <taxon>Eurotatoria</taxon>
        <taxon>Bdelloidea</taxon>
        <taxon>Philodinida</taxon>
        <taxon>Philodinidae</taxon>
        <taxon>Rotaria</taxon>
    </lineage>
</organism>
<reference evidence="1" key="1">
    <citation type="submission" date="2021-02" db="EMBL/GenBank/DDBJ databases">
        <authorList>
            <person name="Nowell W R."/>
        </authorList>
    </citation>
    <scope>NUCLEOTIDE SEQUENCE</scope>
</reference>
<feature type="non-terminal residue" evidence="1">
    <location>
        <position position="1"/>
    </location>
</feature>
<sequence>IPTPTARLYQGSRSSAQLPLNDEISSATASLDQARNGYNQQIYINAYPEYDP</sequence>